<evidence type="ECO:0000256" key="7">
    <source>
        <dbReference type="ARBA" id="ARBA00023136"/>
    </source>
</evidence>
<sequence>MSDKRSVARFPRTAESTEKQARRQNFAGILAPPSRRRGSLVTAIAVPRSTLPRFASRPVAAVAVVQIAVLTALSGRYGFHRDELYFIAAGNRPAWGYVDQPPITPLLARAATTLFGDTPSGLRVVATLCGAATTVLVALVAREFGGDRRAQFAAAAATALSAYVLVVSHMLSTNSVDMVMWTAIGLFGLRLLRTGDRRWWLAIGAAVGVGAENKWLVLVLLAAFGIALLGTGPRAVFASGWTIAGAAVAAGLMLPQLFWQIRHGFPMLTVAGGISADDGTKNRLLFVPMQLVYLSPVLVPGWISGLVRLWRAPELRWARAFALSYPVACLMLLLVGGKPYYAVPLLLILLAAGTDPVLRWLSQGGTRRRGGAWILAAAGAAISVVVGLPVFPIAALRGPVLAFNKDQGEQVGWPELASTVARAWQRIPRDQRATAVLLTGNYGQAGALERFGPALGLPRPYSNHMSYADWGPPPDTMTGPVLFVGKLRPAILAAFGDCQRIAVNDNGAGLPNDEQGTAISLCSPSSEPWSRIWPRLRTFY</sequence>
<feature type="transmembrane region" description="Helical" evidence="9">
    <location>
        <begin position="58"/>
        <end position="79"/>
    </location>
</feature>
<dbReference type="GO" id="GO:0005886">
    <property type="term" value="C:plasma membrane"/>
    <property type="evidence" value="ECO:0007669"/>
    <property type="project" value="UniProtKB-SubCell"/>
</dbReference>
<evidence type="ECO:0000256" key="2">
    <source>
        <dbReference type="ARBA" id="ARBA00022475"/>
    </source>
</evidence>
<gene>
    <name evidence="11" type="ORF">H5411_15735</name>
</gene>
<feature type="transmembrane region" description="Helical" evidence="9">
    <location>
        <begin position="236"/>
        <end position="259"/>
    </location>
</feature>
<evidence type="ECO:0000313" key="12">
    <source>
        <dbReference type="Proteomes" id="UP000550260"/>
    </source>
</evidence>
<feature type="transmembrane region" description="Helical" evidence="9">
    <location>
        <begin position="152"/>
        <end position="171"/>
    </location>
</feature>
<keyword evidence="7 9" id="KW-0472">Membrane</keyword>
<keyword evidence="6 9" id="KW-1133">Transmembrane helix</keyword>
<feature type="transmembrane region" description="Helical" evidence="9">
    <location>
        <begin position="121"/>
        <end position="140"/>
    </location>
</feature>
<feature type="transmembrane region" description="Helical" evidence="9">
    <location>
        <begin position="291"/>
        <end position="310"/>
    </location>
</feature>
<feature type="domain" description="Glycosyltransferase RgtA/B/C/D-like" evidence="10">
    <location>
        <begin position="99"/>
        <end position="259"/>
    </location>
</feature>
<dbReference type="Proteomes" id="UP000550260">
    <property type="component" value="Unassembled WGS sequence"/>
</dbReference>
<evidence type="ECO:0000256" key="1">
    <source>
        <dbReference type="ARBA" id="ARBA00004651"/>
    </source>
</evidence>
<dbReference type="EMBL" id="JACJHR010000019">
    <property type="protein sequence ID" value="MBB2500571.1"/>
    <property type="molecule type" value="Genomic_DNA"/>
</dbReference>
<dbReference type="GO" id="GO:0016763">
    <property type="term" value="F:pentosyltransferase activity"/>
    <property type="evidence" value="ECO:0007669"/>
    <property type="project" value="TreeGrafter"/>
</dbReference>
<evidence type="ECO:0000256" key="4">
    <source>
        <dbReference type="ARBA" id="ARBA00022679"/>
    </source>
</evidence>
<proteinExistence type="predicted"/>
<keyword evidence="2" id="KW-1003">Cell membrane</keyword>
<organism evidence="11 12">
    <name type="scientific">Amycolatopsis echigonensis</name>
    <dbReference type="NCBI Taxonomy" id="2576905"/>
    <lineage>
        <taxon>Bacteria</taxon>
        <taxon>Bacillati</taxon>
        <taxon>Actinomycetota</taxon>
        <taxon>Actinomycetes</taxon>
        <taxon>Pseudonocardiales</taxon>
        <taxon>Pseudonocardiaceae</taxon>
        <taxon>Amycolatopsis</taxon>
    </lineage>
</organism>
<evidence type="ECO:0000259" key="10">
    <source>
        <dbReference type="Pfam" id="PF13231"/>
    </source>
</evidence>
<evidence type="ECO:0000256" key="3">
    <source>
        <dbReference type="ARBA" id="ARBA00022676"/>
    </source>
</evidence>
<protein>
    <submittedName>
        <fullName evidence="11">Glycosyltransferase family 39 protein</fullName>
    </submittedName>
</protein>
<feature type="region of interest" description="Disordered" evidence="8">
    <location>
        <begin position="1"/>
        <end position="25"/>
    </location>
</feature>
<keyword evidence="4" id="KW-0808">Transferase</keyword>
<dbReference type="InterPro" id="IPR038731">
    <property type="entry name" value="RgtA/B/C-like"/>
</dbReference>
<evidence type="ECO:0000256" key="9">
    <source>
        <dbReference type="SAM" id="Phobius"/>
    </source>
</evidence>
<dbReference type="AlphaFoldDB" id="A0A8E1VYK7"/>
<reference evidence="11 12" key="1">
    <citation type="submission" date="2020-08" db="EMBL/GenBank/DDBJ databases">
        <title>Amycolatopsis echigonensis JCM 21831.</title>
        <authorList>
            <person name="Tedsree N."/>
            <person name="Kuncharoen N."/>
            <person name="Likhitwitayawuid K."/>
            <person name="Tanasupawat S."/>
        </authorList>
    </citation>
    <scope>NUCLEOTIDE SEQUENCE [LARGE SCALE GENOMIC DNA]</scope>
    <source>
        <strain evidence="11 12">JCM 21831</strain>
    </source>
</reference>
<dbReference type="PANTHER" id="PTHR33908">
    <property type="entry name" value="MANNOSYLTRANSFERASE YKCB-RELATED"/>
    <property type="match status" value="1"/>
</dbReference>
<feature type="transmembrane region" description="Helical" evidence="9">
    <location>
        <begin position="373"/>
        <end position="395"/>
    </location>
</feature>
<dbReference type="GO" id="GO:0009103">
    <property type="term" value="P:lipopolysaccharide biosynthetic process"/>
    <property type="evidence" value="ECO:0007669"/>
    <property type="project" value="UniProtKB-ARBA"/>
</dbReference>
<feature type="transmembrane region" description="Helical" evidence="9">
    <location>
        <begin position="199"/>
        <end position="229"/>
    </location>
</feature>
<dbReference type="PANTHER" id="PTHR33908:SF11">
    <property type="entry name" value="MEMBRANE PROTEIN"/>
    <property type="match status" value="1"/>
</dbReference>
<evidence type="ECO:0000256" key="5">
    <source>
        <dbReference type="ARBA" id="ARBA00022692"/>
    </source>
</evidence>
<feature type="transmembrane region" description="Helical" evidence="9">
    <location>
        <begin position="341"/>
        <end position="361"/>
    </location>
</feature>
<dbReference type="InterPro" id="IPR050297">
    <property type="entry name" value="LipidA_mod_glycosyltrf_83"/>
</dbReference>
<comment type="subcellular location">
    <subcellularLocation>
        <location evidence="1">Cell membrane</location>
        <topology evidence="1">Multi-pass membrane protein</topology>
    </subcellularLocation>
</comment>
<accession>A0A8E1VYK7</accession>
<evidence type="ECO:0000313" key="11">
    <source>
        <dbReference type="EMBL" id="MBB2500571.1"/>
    </source>
</evidence>
<feature type="transmembrane region" description="Helical" evidence="9">
    <location>
        <begin position="317"/>
        <end position="335"/>
    </location>
</feature>
<comment type="caution">
    <text evidence="11">The sequence shown here is derived from an EMBL/GenBank/DDBJ whole genome shotgun (WGS) entry which is preliminary data.</text>
</comment>
<keyword evidence="5 9" id="KW-0812">Transmembrane</keyword>
<evidence type="ECO:0000256" key="8">
    <source>
        <dbReference type="SAM" id="MobiDB-lite"/>
    </source>
</evidence>
<dbReference type="Pfam" id="PF13231">
    <property type="entry name" value="PMT_2"/>
    <property type="match status" value="1"/>
</dbReference>
<keyword evidence="3" id="KW-0328">Glycosyltransferase</keyword>
<name>A0A8E1VYK7_9PSEU</name>
<evidence type="ECO:0000256" key="6">
    <source>
        <dbReference type="ARBA" id="ARBA00022989"/>
    </source>
</evidence>